<keyword evidence="1" id="KW-0479">Metal-binding</keyword>
<dbReference type="SUPFAM" id="SSF159234">
    <property type="entry name" value="FomD-like"/>
    <property type="match status" value="1"/>
</dbReference>
<evidence type="ECO:0000313" key="6">
    <source>
        <dbReference type="Proteomes" id="UP000004090"/>
    </source>
</evidence>
<dbReference type="PANTHER" id="PTHR39159">
    <property type="match status" value="1"/>
</dbReference>
<dbReference type="Pfam" id="PF04167">
    <property type="entry name" value="DUF402"/>
    <property type="match status" value="1"/>
</dbReference>
<dbReference type="Proteomes" id="UP000004090">
    <property type="component" value="Unassembled WGS sequence"/>
</dbReference>
<proteinExistence type="predicted"/>
<dbReference type="NCBIfam" id="NF010183">
    <property type="entry name" value="PRK13662.1"/>
    <property type="match status" value="1"/>
</dbReference>
<dbReference type="GO" id="GO:0016787">
    <property type="term" value="F:hydrolase activity"/>
    <property type="evidence" value="ECO:0007669"/>
    <property type="project" value="UniProtKB-KW"/>
</dbReference>
<organism evidence="5 6">
    <name type="scientific">Amedibacillus dolichus DSM 3991</name>
    <dbReference type="NCBI Taxonomy" id="428127"/>
    <lineage>
        <taxon>Bacteria</taxon>
        <taxon>Bacillati</taxon>
        <taxon>Bacillota</taxon>
        <taxon>Erysipelotrichia</taxon>
        <taxon>Erysipelotrichales</taxon>
        <taxon>Erysipelotrichaceae</taxon>
        <taxon>Amedibacillus</taxon>
    </lineage>
</organism>
<comment type="caution">
    <text evidence="5">The sequence shown here is derived from an EMBL/GenBank/DDBJ whole genome shotgun (WGS) entry which is preliminary data.</text>
</comment>
<accession>A8RFX9</accession>
<dbReference type="GO" id="GO:0046872">
    <property type="term" value="F:metal ion binding"/>
    <property type="evidence" value="ECO:0007669"/>
    <property type="project" value="UniProtKB-KW"/>
</dbReference>
<evidence type="ECO:0000256" key="2">
    <source>
        <dbReference type="ARBA" id="ARBA00022801"/>
    </source>
</evidence>
<dbReference type="AlphaFoldDB" id="A8RFX9"/>
<dbReference type="Gene3D" id="2.40.380.10">
    <property type="entry name" value="FomD-like"/>
    <property type="match status" value="1"/>
</dbReference>
<protein>
    <recommendedName>
        <fullName evidence="4">DUF402 domain-containing protein</fullName>
    </recommendedName>
</protein>
<dbReference type="PIRSF" id="PIRSF028345">
    <property type="entry name" value="UCP028345"/>
    <property type="match status" value="1"/>
</dbReference>
<dbReference type="HOGENOM" id="CLU_109787_1_0_9"/>
<dbReference type="InterPro" id="IPR050212">
    <property type="entry name" value="Ntdp-like"/>
</dbReference>
<dbReference type="InterPro" id="IPR016882">
    <property type="entry name" value="SA1684"/>
</dbReference>
<evidence type="ECO:0000313" key="5">
    <source>
        <dbReference type="EMBL" id="EDP10371.1"/>
    </source>
</evidence>
<dbReference type="InterPro" id="IPR007295">
    <property type="entry name" value="DUF402"/>
</dbReference>
<keyword evidence="3" id="KW-0460">Magnesium</keyword>
<evidence type="ECO:0000256" key="1">
    <source>
        <dbReference type="ARBA" id="ARBA00022723"/>
    </source>
</evidence>
<dbReference type="eggNOG" id="COG3557">
    <property type="taxonomic scope" value="Bacteria"/>
</dbReference>
<dbReference type="EMBL" id="ABAW02000025">
    <property type="protein sequence ID" value="EDP10371.1"/>
    <property type="molecule type" value="Genomic_DNA"/>
</dbReference>
<gene>
    <name evidence="5" type="ORF">EUBDOL_02395</name>
</gene>
<dbReference type="PANTHER" id="PTHR39159:SF1">
    <property type="entry name" value="UPF0374 PROTEIN YGAC"/>
    <property type="match status" value="1"/>
</dbReference>
<evidence type="ECO:0000259" key="4">
    <source>
        <dbReference type="Pfam" id="PF04167"/>
    </source>
</evidence>
<sequence length="189" mass="22459">MKHTRRWGMELKEKDHVYIQSFKHDGSLHRTWACGYVIEANEKRIVAVTNKTLVSESDGRKWVTREPAICFFYPDKWYNVICMIRKTGIHYYCNIASPSLYDGEAIKNIDYDLDVKVAPNGKSIILDEEEYERHGREMGYSEELKEAIEKGMKRVMVDIRLRNSPFEHGEIWKLYERYLKQVGEDREKE</sequence>
<dbReference type="InterPro" id="IPR035930">
    <property type="entry name" value="FomD-like_sf"/>
</dbReference>
<reference evidence="5 6" key="1">
    <citation type="submission" date="2007-09" db="EMBL/GenBank/DDBJ databases">
        <title>Draft genome sequence of Eubacterium dolichum (DSM 3991).</title>
        <authorList>
            <person name="Sudarsanam P."/>
            <person name="Ley R."/>
            <person name="Guruge J."/>
            <person name="Turnbaugh P.J."/>
            <person name="Mahowald M."/>
            <person name="Liep D."/>
            <person name="Gordon J."/>
        </authorList>
    </citation>
    <scope>NUCLEOTIDE SEQUENCE [LARGE SCALE GENOMIC DNA]</scope>
    <source>
        <strain evidence="5 6">DSM 3991</strain>
    </source>
</reference>
<dbReference type="STRING" id="428127.EUBDOL_02395"/>
<keyword evidence="2" id="KW-0378">Hydrolase</keyword>
<reference evidence="5 6" key="2">
    <citation type="submission" date="2007-09" db="EMBL/GenBank/DDBJ databases">
        <authorList>
            <person name="Fulton L."/>
            <person name="Clifton S."/>
            <person name="Fulton B."/>
            <person name="Xu J."/>
            <person name="Minx P."/>
            <person name="Pepin K.H."/>
            <person name="Johnson M."/>
            <person name="Thiruvilangam P."/>
            <person name="Bhonagiri V."/>
            <person name="Nash W.E."/>
            <person name="Mardis E.R."/>
            <person name="Wilson R.K."/>
        </authorList>
    </citation>
    <scope>NUCLEOTIDE SEQUENCE [LARGE SCALE GENOMIC DNA]</scope>
    <source>
        <strain evidence="5 6">DSM 3991</strain>
    </source>
</reference>
<name>A8RFX9_9FIRM</name>
<feature type="domain" description="DUF402" evidence="4">
    <location>
        <begin position="25"/>
        <end position="160"/>
    </location>
</feature>
<evidence type="ECO:0000256" key="3">
    <source>
        <dbReference type="ARBA" id="ARBA00022842"/>
    </source>
</evidence>